<comment type="caution">
    <text evidence="1">The sequence shown here is derived from an EMBL/GenBank/DDBJ whole genome shotgun (WGS) entry which is preliminary data.</text>
</comment>
<reference evidence="1" key="2">
    <citation type="submission" date="2020-09" db="EMBL/GenBank/DDBJ databases">
        <authorList>
            <person name="Sun Q."/>
            <person name="Zhou Y."/>
        </authorList>
    </citation>
    <scope>NUCLEOTIDE SEQUENCE</scope>
    <source>
        <strain evidence="1">CGMCC 1.16134</strain>
    </source>
</reference>
<dbReference type="AlphaFoldDB" id="A0A917C3U3"/>
<evidence type="ECO:0000313" key="2">
    <source>
        <dbReference type="Proteomes" id="UP000637643"/>
    </source>
</evidence>
<dbReference type="Proteomes" id="UP000637643">
    <property type="component" value="Unassembled WGS sequence"/>
</dbReference>
<name>A0A917C3U3_9BACL</name>
<keyword evidence="2" id="KW-1185">Reference proteome</keyword>
<proteinExistence type="predicted"/>
<accession>A0A917C3U3</accession>
<dbReference type="EMBL" id="BMKR01000005">
    <property type="protein sequence ID" value="GGF70623.1"/>
    <property type="molecule type" value="Genomic_DNA"/>
</dbReference>
<evidence type="ECO:0000313" key="1">
    <source>
        <dbReference type="EMBL" id="GGF70623.1"/>
    </source>
</evidence>
<protein>
    <submittedName>
        <fullName evidence="1">Uncharacterized protein</fullName>
    </submittedName>
</protein>
<organism evidence="1 2">
    <name type="scientific">Paenibacillus albidus</name>
    <dbReference type="NCBI Taxonomy" id="2041023"/>
    <lineage>
        <taxon>Bacteria</taxon>
        <taxon>Bacillati</taxon>
        <taxon>Bacillota</taxon>
        <taxon>Bacilli</taxon>
        <taxon>Bacillales</taxon>
        <taxon>Paenibacillaceae</taxon>
        <taxon>Paenibacillus</taxon>
    </lineage>
</organism>
<reference evidence="1" key="1">
    <citation type="journal article" date="2014" name="Int. J. Syst. Evol. Microbiol.">
        <title>Complete genome sequence of Corynebacterium casei LMG S-19264T (=DSM 44701T), isolated from a smear-ripened cheese.</title>
        <authorList>
            <consortium name="US DOE Joint Genome Institute (JGI-PGF)"/>
            <person name="Walter F."/>
            <person name="Albersmeier A."/>
            <person name="Kalinowski J."/>
            <person name="Ruckert C."/>
        </authorList>
    </citation>
    <scope>NUCLEOTIDE SEQUENCE</scope>
    <source>
        <strain evidence="1">CGMCC 1.16134</strain>
    </source>
</reference>
<sequence>MLASIGTQVFQPASSQQIQHGFAPKIVNARIVRVSFFNGKVVDAQNRPVGLMKYFVS</sequence>
<gene>
    <name evidence="1" type="ORF">GCM10010912_14780</name>
</gene>